<comment type="caution">
    <text evidence="1">The sequence shown here is derived from an EMBL/GenBank/DDBJ whole genome shotgun (WGS) entry which is preliminary data.</text>
</comment>
<organism evidence="1 2">
    <name type="scientific">Coccomyxa subellipsoidea</name>
    <dbReference type="NCBI Taxonomy" id="248742"/>
    <lineage>
        <taxon>Eukaryota</taxon>
        <taxon>Viridiplantae</taxon>
        <taxon>Chlorophyta</taxon>
        <taxon>core chlorophytes</taxon>
        <taxon>Trebouxiophyceae</taxon>
        <taxon>Trebouxiophyceae incertae sedis</taxon>
        <taxon>Coccomyxaceae</taxon>
        <taxon>Coccomyxa</taxon>
    </lineage>
</organism>
<gene>
    <name evidence="1" type="ORF">WJX75_010040</name>
</gene>
<accession>A0ABR2Z4Q2</accession>
<protein>
    <recommendedName>
        <fullName evidence="3">Outer membrane protein beta-barrel domain-containing protein</fullName>
    </recommendedName>
</protein>
<dbReference type="Proteomes" id="UP001491310">
    <property type="component" value="Unassembled WGS sequence"/>
</dbReference>
<evidence type="ECO:0008006" key="3">
    <source>
        <dbReference type="Google" id="ProtNLM"/>
    </source>
</evidence>
<keyword evidence="2" id="KW-1185">Reference proteome</keyword>
<evidence type="ECO:0000313" key="2">
    <source>
        <dbReference type="Proteomes" id="UP001491310"/>
    </source>
</evidence>
<dbReference type="EMBL" id="JALJOT010000001">
    <property type="protein sequence ID" value="KAK9919192.1"/>
    <property type="molecule type" value="Genomic_DNA"/>
</dbReference>
<reference evidence="1 2" key="1">
    <citation type="journal article" date="2024" name="Nat. Commun.">
        <title>Phylogenomics reveals the evolutionary origins of lichenization in chlorophyte algae.</title>
        <authorList>
            <person name="Puginier C."/>
            <person name="Libourel C."/>
            <person name="Otte J."/>
            <person name="Skaloud P."/>
            <person name="Haon M."/>
            <person name="Grisel S."/>
            <person name="Petersen M."/>
            <person name="Berrin J.G."/>
            <person name="Delaux P.M."/>
            <person name="Dal Grande F."/>
            <person name="Keller J."/>
        </authorList>
    </citation>
    <scope>NUCLEOTIDE SEQUENCE [LARGE SCALE GENOMIC DNA]</scope>
    <source>
        <strain evidence="1 2">SAG 216-7</strain>
    </source>
</reference>
<proteinExistence type="predicted"/>
<name>A0ABR2Z4Q2_9CHLO</name>
<evidence type="ECO:0000313" key="1">
    <source>
        <dbReference type="EMBL" id="KAK9919192.1"/>
    </source>
</evidence>
<sequence>MSYCVSSRTSFWLSAPEVDIVQDALLGGRIRVNVPLQEIEYRKRLPFYNGQMGVTARASYAGMLSQNPQLRPTVGFEYELGGGAAIWAGNHLNLRHQFRISRGLAIEVCGEAQLPTPAARYSWQHDNAQELSVGEGAFKLHVGQVNVVVNL</sequence>